<dbReference type="GO" id="GO:0003735">
    <property type="term" value="F:structural constituent of ribosome"/>
    <property type="evidence" value="ECO:0007669"/>
    <property type="project" value="InterPro"/>
</dbReference>
<dbReference type="Proteomes" id="UP000295375">
    <property type="component" value="Unassembled WGS sequence"/>
</dbReference>
<name>A0A4R6UMM4_9GAMM</name>
<evidence type="ECO:0000256" key="8">
    <source>
        <dbReference type="RuleBase" id="RU004005"/>
    </source>
</evidence>
<dbReference type="InterPro" id="IPR005727">
    <property type="entry name" value="Ribosomal_uL22_bac/chlpt-type"/>
</dbReference>
<evidence type="ECO:0000313" key="12">
    <source>
        <dbReference type="Proteomes" id="UP000295375"/>
    </source>
</evidence>
<reference evidence="11 12" key="1">
    <citation type="submission" date="2019-03" db="EMBL/GenBank/DDBJ databases">
        <title>Genomic Encyclopedia of Type Strains, Phase IV (KMG-IV): sequencing the most valuable type-strain genomes for metagenomic binning, comparative biology and taxonomic classification.</title>
        <authorList>
            <person name="Goeker M."/>
        </authorList>
    </citation>
    <scope>NUCLEOTIDE SEQUENCE [LARGE SCALE GENOMIC DNA]</scope>
    <source>
        <strain evidence="11 12">DSM 103792</strain>
    </source>
</reference>
<dbReference type="Gene3D" id="3.90.470.10">
    <property type="entry name" value="Ribosomal protein L22/L17"/>
    <property type="match status" value="1"/>
</dbReference>
<sequence>METVAIHRHARSAAQKVRLVADQIRGLPVDQALNVLAFSNRKAAGLMKKVLESAIANAEHNDGADIDALRVSTVMVDEGPSFKRMSARAKGRGDRIVKRTCHITVKVSDRRGSK</sequence>
<accession>A0A4R6UMM4</accession>
<dbReference type="GO" id="GO:0019843">
    <property type="term" value="F:rRNA binding"/>
    <property type="evidence" value="ECO:0007669"/>
    <property type="project" value="UniProtKB-UniRule"/>
</dbReference>
<dbReference type="PANTHER" id="PTHR13501">
    <property type="entry name" value="CHLOROPLAST 50S RIBOSOMAL PROTEIN L22-RELATED"/>
    <property type="match status" value="1"/>
</dbReference>
<organism evidence="11 12">
    <name type="scientific">Permianibacter aggregans</name>
    <dbReference type="NCBI Taxonomy" id="1510150"/>
    <lineage>
        <taxon>Bacteria</taxon>
        <taxon>Pseudomonadati</taxon>
        <taxon>Pseudomonadota</taxon>
        <taxon>Gammaproteobacteria</taxon>
        <taxon>Pseudomonadales</taxon>
        <taxon>Pseudomonadaceae</taxon>
        <taxon>Permianibacter</taxon>
    </lineage>
</organism>
<dbReference type="SUPFAM" id="SSF54843">
    <property type="entry name" value="Ribosomal protein L22"/>
    <property type="match status" value="1"/>
</dbReference>
<evidence type="ECO:0000256" key="5">
    <source>
        <dbReference type="ARBA" id="ARBA00023274"/>
    </source>
</evidence>
<dbReference type="EMBL" id="SNYM01000007">
    <property type="protein sequence ID" value="TDQ48348.1"/>
    <property type="molecule type" value="Genomic_DNA"/>
</dbReference>
<dbReference type="FunFam" id="3.90.470.10:FF:000001">
    <property type="entry name" value="50S ribosomal protein L22"/>
    <property type="match status" value="1"/>
</dbReference>
<dbReference type="RefSeq" id="WP_133590167.1">
    <property type="nucleotide sequence ID" value="NZ_CP037953.1"/>
</dbReference>
<evidence type="ECO:0000313" key="11">
    <source>
        <dbReference type="EMBL" id="TDQ48348.1"/>
    </source>
</evidence>
<keyword evidence="2 7" id="KW-0699">rRNA-binding</keyword>
<evidence type="ECO:0000256" key="4">
    <source>
        <dbReference type="ARBA" id="ARBA00022980"/>
    </source>
</evidence>
<keyword evidence="12" id="KW-1185">Reference proteome</keyword>
<dbReference type="InterPro" id="IPR036394">
    <property type="entry name" value="Ribosomal_uL22_sf"/>
</dbReference>
<dbReference type="Pfam" id="PF00237">
    <property type="entry name" value="Ribosomal_L22"/>
    <property type="match status" value="1"/>
</dbReference>
<dbReference type="InterPro" id="IPR018260">
    <property type="entry name" value="Ribosomal_uL22_CS"/>
</dbReference>
<protein>
    <recommendedName>
        <fullName evidence="6 7">Large ribosomal subunit protein uL22</fullName>
    </recommendedName>
</protein>
<keyword evidence="3 7" id="KW-0694">RNA-binding</keyword>
<evidence type="ECO:0000256" key="3">
    <source>
        <dbReference type="ARBA" id="ARBA00022884"/>
    </source>
</evidence>
<dbReference type="PROSITE" id="PS00464">
    <property type="entry name" value="RIBOSOMAL_L22"/>
    <property type="match status" value="1"/>
</dbReference>
<dbReference type="GO" id="GO:0022625">
    <property type="term" value="C:cytosolic large ribosomal subunit"/>
    <property type="evidence" value="ECO:0007669"/>
    <property type="project" value="TreeGrafter"/>
</dbReference>
<dbReference type="InterPro" id="IPR047867">
    <property type="entry name" value="Ribosomal_uL22_bac/org-type"/>
</dbReference>
<keyword evidence="4 7" id="KW-0689">Ribosomal protein</keyword>
<dbReference type="InterPro" id="IPR001063">
    <property type="entry name" value="Ribosomal_uL22"/>
</dbReference>
<dbReference type="GO" id="GO:0006412">
    <property type="term" value="P:translation"/>
    <property type="evidence" value="ECO:0007669"/>
    <property type="project" value="UniProtKB-UniRule"/>
</dbReference>
<gene>
    <name evidence="7" type="primary">rplV</name>
    <name evidence="11" type="ORF">EV696_10784</name>
</gene>
<comment type="function">
    <text evidence="7 10">This protein binds specifically to 23S rRNA; its binding is stimulated by other ribosomal proteins, e.g., L4, L17, and L20. It is important during the early stages of 50S assembly. It makes multiple contacts with different domains of the 23S rRNA in the assembled 50S subunit and ribosome.</text>
</comment>
<proteinExistence type="inferred from homology"/>
<evidence type="ECO:0000256" key="10">
    <source>
        <dbReference type="RuleBase" id="RU004008"/>
    </source>
</evidence>
<evidence type="ECO:0000256" key="2">
    <source>
        <dbReference type="ARBA" id="ARBA00022730"/>
    </source>
</evidence>
<evidence type="ECO:0000256" key="1">
    <source>
        <dbReference type="ARBA" id="ARBA00009451"/>
    </source>
</evidence>
<dbReference type="HAMAP" id="MF_01331_B">
    <property type="entry name" value="Ribosomal_uL22_B"/>
    <property type="match status" value="1"/>
</dbReference>
<dbReference type="AlphaFoldDB" id="A0A4R6UMM4"/>
<evidence type="ECO:0000256" key="7">
    <source>
        <dbReference type="HAMAP-Rule" id="MF_01331"/>
    </source>
</evidence>
<dbReference type="PANTHER" id="PTHR13501:SF8">
    <property type="entry name" value="LARGE RIBOSOMAL SUBUNIT PROTEIN UL22M"/>
    <property type="match status" value="1"/>
</dbReference>
<comment type="function">
    <text evidence="7">The globular domain of the protein is located near the polypeptide exit tunnel on the outside of the subunit, while an extended beta-hairpin is found that lines the wall of the exit tunnel in the center of the 70S ribosome.</text>
</comment>
<keyword evidence="5 7" id="KW-0687">Ribonucleoprotein</keyword>
<dbReference type="NCBIfam" id="TIGR01044">
    <property type="entry name" value="rplV_bact"/>
    <property type="match status" value="1"/>
</dbReference>
<comment type="subunit">
    <text evidence="7 9">Part of the 50S ribosomal subunit.</text>
</comment>
<evidence type="ECO:0000256" key="6">
    <source>
        <dbReference type="ARBA" id="ARBA00035207"/>
    </source>
</evidence>
<comment type="caution">
    <text evidence="11">The sequence shown here is derived from an EMBL/GenBank/DDBJ whole genome shotgun (WGS) entry which is preliminary data.</text>
</comment>
<evidence type="ECO:0000256" key="9">
    <source>
        <dbReference type="RuleBase" id="RU004006"/>
    </source>
</evidence>
<dbReference type="OrthoDB" id="9805969at2"/>
<dbReference type="CDD" id="cd00336">
    <property type="entry name" value="Ribosomal_L22"/>
    <property type="match status" value="1"/>
</dbReference>
<comment type="similarity">
    <text evidence="1 7 8">Belongs to the universal ribosomal protein uL22 family.</text>
</comment>